<name>A0A1H3LEF2_9EURY</name>
<dbReference type="SUPFAM" id="SSF53335">
    <property type="entry name" value="S-adenosyl-L-methionine-dependent methyltransferases"/>
    <property type="match status" value="1"/>
</dbReference>
<dbReference type="GO" id="GO:0006304">
    <property type="term" value="P:DNA modification"/>
    <property type="evidence" value="ECO:0007669"/>
    <property type="project" value="InterPro"/>
</dbReference>
<dbReference type="PRINTS" id="PR00507">
    <property type="entry name" value="N12N6MTFRASE"/>
</dbReference>
<keyword evidence="4" id="KW-0949">S-adenosyl-L-methionine</keyword>
<keyword evidence="3" id="KW-0808">Transferase</keyword>
<protein>
    <recommendedName>
        <fullName evidence="1">site-specific DNA-methyltransferase (adenine-specific)</fullName>
        <ecNumber evidence="1">2.1.1.72</ecNumber>
    </recommendedName>
</protein>
<dbReference type="Gene3D" id="3.90.1570.30">
    <property type="match status" value="1"/>
</dbReference>
<dbReference type="EMBL" id="FNPC01000007">
    <property type="protein sequence ID" value="SDY62318.1"/>
    <property type="molecule type" value="Genomic_DNA"/>
</dbReference>
<comment type="catalytic activity">
    <reaction evidence="5">
        <text>a 2'-deoxyadenosine in DNA + S-adenosyl-L-methionine = an N(6)-methyl-2'-deoxyadenosine in DNA + S-adenosyl-L-homocysteine + H(+)</text>
        <dbReference type="Rhea" id="RHEA:15197"/>
        <dbReference type="Rhea" id="RHEA-COMP:12418"/>
        <dbReference type="Rhea" id="RHEA-COMP:12419"/>
        <dbReference type="ChEBI" id="CHEBI:15378"/>
        <dbReference type="ChEBI" id="CHEBI:57856"/>
        <dbReference type="ChEBI" id="CHEBI:59789"/>
        <dbReference type="ChEBI" id="CHEBI:90615"/>
        <dbReference type="ChEBI" id="CHEBI:90616"/>
        <dbReference type="EC" id="2.1.1.72"/>
    </reaction>
</comment>
<evidence type="ECO:0000256" key="5">
    <source>
        <dbReference type="ARBA" id="ARBA00047942"/>
    </source>
</evidence>
<dbReference type="GO" id="GO:0032259">
    <property type="term" value="P:methylation"/>
    <property type="evidence" value="ECO:0007669"/>
    <property type="project" value="UniProtKB-KW"/>
</dbReference>
<evidence type="ECO:0000256" key="2">
    <source>
        <dbReference type="ARBA" id="ARBA00022603"/>
    </source>
</evidence>
<reference evidence="9" key="1">
    <citation type="submission" date="2016-10" db="EMBL/GenBank/DDBJ databases">
        <authorList>
            <person name="Varghese N."/>
            <person name="Submissions S."/>
        </authorList>
    </citation>
    <scope>NUCLEOTIDE SEQUENCE [LARGE SCALE GENOMIC DNA]</scope>
    <source>
        <strain evidence="9">DC30,IBRC 10041,KCTC 4046</strain>
    </source>
</reference>
<dbReference type="PANTHER" id="PTHR33841">
    <property type="entry name" value="DNA METHYLTRANSFERASE YEEA-RELATED"/>
    <property type="match status" value="1"/>
</dbReference>
<dbReference type="PROSITE" id="PS00092">
    <property type="entry name" value="N6_MTASE"/>
    <property type="match status" value="1"/>
</dbReference>
<gene>
    <name evidence="8" type="ORF">SAMN05216564_10733</name>
</gene>
<dbReference type="PANTHER" id="PTHR33841:SF1">
    <property type="entry name" value="DNA METHYLTRANSFERASE A"/>
    <property type="match status" value="1"/>
</dbReference>
<evidence type="ECO:0000313" key="8">
    <source>
        <dbReference type="EMBL" id="SDY62318.1"/>
    </source>
</evidence>
<keyword evidence="2 8" id="KW-0489">Methyltransferase</keyword>
<dbReference type="InterPro" id="IPR011639">
    <property type="entry name" value="MethylTrfase_TaqI-like_dom"/>
</dbReference>
<evidence type="ECO:0000256" key="1">
    <source>
        <dbReference type="ARBA" id="ARBA00011900"/>
    </source>
</evidence>
<evidence type="ECO:0000259" key="7">
    <source>
        <dbReference type="Pfam" id="PF07669"/>
    </source>
</evidence>
<evidence type="ECO:0000256" key="3">
    <source>
        <dbReference type="ARBA" id="ARBA00022679"/>
    </source>
</evidence>
<evidence type="ECO:0000313" key="9">
    <source>
        <dbReference type="Proteomes" id="UP000199079"/>
    </source>
</evidence>
<dbReference type="Pfam" id="PF07669">
    <property type="entry name" value="Eco57I"/>
    <property type="match status" value="1"/>
</dbReference>
<sequence length="1019" mass="117705">MSGSSGREKVQELVAAYEANRAEYQDPSYQEAEVREDFLNPLFEALGWDVNNDKNKSPSVRDVKKEARQQTDQGTTRKPDYEFRDDQANPAFYVEAKKPSVSLDSDGPARQTREYGWTSNLTISILSNFERLIIYDCKVPVDEDDDPHIGRLQTYHYTEYVDKFSEIAGILSREAVLEGAIEDEFGDPSEAAERKTFDELFLEQLERWRQLLAEDVVENNDNINNRDLNYLVHRVLNRVIFLRVAEDRGLERHEQLKELDEYTYQKLEGLFEEAEERYNSELFDLLEDYSAENIDIDAEVVGTILEELYYPHSPYNFAVVESDIIGRIYDLFLGKELRRDGDELVVEEKPEVLHSQGAVSTPDAIVTEIVEESVAKKIEQRDPEDLDGYTVADICCGSGVFLTKAYEVLVSHYRDWHAEHKPEADVLIEVGDELRLKYEEQKRILEEHIRGLDIDPLAIEVTRFNLTLKLLEDQPSALIDQYERTRDDPLVGELGGVVKHGNALVSTDYYTNFDVSDDTAYQVNPFDFESEFSSVMEQGGFNAVIGNPPYIRIQKMREYTPDSEVEYYSDVYQYETAQENNYDKYCLFIERALDLVCENGDVGYIVSQKFLTIEVGRQVRKLIADREALRKLVHFGVNQVFENHSTYTCLLFLNSNGTDNYTVETDFDYEAWKEGDHNPSVSTGETDALSDEPWSFVGDAVDDLFSRIREECEYNLDDVADVFVGLQTSRNSAYFLKDYEYRNGFYHFTDYKGNSQKVEEELVRDHLHTYNKWKPSIRFLDKVISNQKLIYPYEDGEVISPDEMQDRFPEAWEYFTTDEVKKDLKTRDLYDTDVDGAFYRYGRKQGFGKIEKDKIVVQVLALEPRYGLDRNGITNTAGGNGPFYNIKSTDSLPDDSEHVVDLDLRYLMAVLSHPVIEAMVRARSTFFRDGYYSHGGQYIEHIPIKAIDESSDEEQETYQEIISDVQTHIDLSADLRDESDPNRQSQIETRMESLRDSIENKVSSLYDLSAEQIEIAESV</sequence>
<dbReference type="InterPro" id="IPR002052">
    <property type="entry name" value="DNA_methylase_N6_adenine_CS"/>
</dbReference>
<proteinExistence type="predicted"/>
<accession>A0A1H3LEF2</accession>
<dbReference type="AlphaFoldDB" id="A0A1H3LEF2"/>
<feature type="compositionally biased region" description="Basic and acidic residues" evidence="6">
    <location>
        <begin position="51"/>
        <end position="84"/>
    </location>
</feature>
<dbReference type="GO" id="GO:0009007">
    <property type="term" value="F:site-specific DNA-methyltransferase (adenine-specific) activity"/>
    <property type="evidence" value="ECO:0007669"/>
    <property type="project" value="UniProtKB-EC"/>
</dbReference>
<organism evidence="8 9">
    <name type="scientific">Halopenitus persicus</name>
    <dbReference type="NCBI Taxonomy" id="1048396"/>
    <lineage>
        <taxon>Archaea</taxon>
        <taxon>Methanobacteriati</taxon>
        <taxon>Methanobacteriota</taxon>
        <taxon>Stenosarchaea group</taxon>
        <taxon>Halobacteria</taxon>
        <taxon>Halobacteriales</taxon>
        <taxon>Haloferacaceae</taxon>
        <taxon>Halopenitus</taxon>
    </lineage>
</organism>
<dbReference type="Proteomes" id="UP000199079">
    <property type="component" value="Unassembled WGS sequence"/>
</dbReference>
<keyword evidence="9" id="KW-1185">Reference proteome</keyword>
<evidence type="ECO:0000256" key="6">
    <source>
        <dbReference type="SAM" id="MobiDB-lite"/>
    </source>
</evidence>
<evidence type="ECO:0000256" key="4">
    <source>
        <dbReference type="ARBA" id="ARBA00022691"/>
    </source>
</evidence>
<dbReference type="Gene3D" id="3.40.50.150">
    <property type="entry name" value="Vaccinia Virus protein VP39"/>
    <property type="match status" value="1"/>
</dbReference>
<dbReference type="GO" id="GO:0003676">
    <property type="term" value="F:nucleic acid binding"/>
    <property type="evidence" value="ECO:0007669"/>
    <property type="project" value="InterPro"/>
</dbReference>
<dbReference type="EC" id="2.1.1.72" evidence="1"/>
<dbReference type="OrthoDB" id="45790at2157"/>
<dbReference type="InterPro" id="IPR029063">
    <property type="entry name" value="SAM-dependent_MTases_sf"/>
</dbReference>
<feature type="domain" description="Type II methyltransferase M.TaqI-like" evidence="7">
    <location>
        <begin position="447"/>
        <end position="641"/>
    </location>
</feature>
<dbReference type="RefSeq" id="WP_176819487.1">
    <property type="nucleotide sequence ID" value="NZ_FNPC01000007.1"/>
</dbReference>
<feature type="region of interest" description="Disordered" evidence="6">
    <location>
        <begin position="48"/>
        <end position="84"/>
    </location>
</feature>
<dbReference type="InterPro" id="IPR050953">
    <property type="entry name" value="N4_N6_ade-DNA_methylase"/>
</dbReference>